<evidence type="ECO:0000256" key="3">
    <source>
        <dbReference type="ARBA" id="ARBA00022692"/>
    </source>
</evidence>
<dbReference type="PROSITE" id="PS51450">
    <property type="entry name" value="LRR"/>
    <property type="match status" value="1"/>
</dbReference>
<reference evidence="9 10" key="1">
    <citation type="submission" date="2024-11" db="EMBL/GenBank/DDBJ databases">
        <title>Chromosome-level genome assembly of Eucalyptus globulus Labill. provides insights into its genome evolution.</title>
        <authorList>
            <person name="Li X."/>
        </authorList>
    </citation>
    <scope>NUCLEOTIDE SEQUENCE [LARGE SCALE GENOMIC DNA]</scope>
    <source>
        <strain evidence="9">CL2024</strain>
        <tissue evidence="9">Fresh tender leaves</tissue>
    </source>
</reference>
<keyword evidence="5" id="KW-1133">Transmembrane helix</keyword>
<keyword evidence="6" id="KW-0472">Membrane</keyword>
<evidence type="ECO:0000256" key="4">
    <source>
        <dbReference type="ARBA" id="ARBA00022737"/>
    </source>
</evidence>
<dbReference type="InterPro" id="IPR013210">
    <property type="entry name" value="LRR_N_plant-typ"/>
</dbReference>
<comment type="caution">
    <text evidence="9">The sequence shown here is derived from an EMBL/GenBank/DDBJ whole genome shotgun (WGS) entry which is preliminary data.</text>
</comment>
<dbReference type="InterPro" id="IPR001245">
    <property type="entry name" value="Ser-Thr/Tyr_kinase_cat_dom"/>
</dbReference>
<protein>
    <recommendedName>
        <fullName evidence="8">Protein kinase domain-containing protein</fullName>
    </recommendedName>
</protein>
<dbReference type="GO" id="GO:0016020">
    <property type="term" value="C:membrane"/>
    <property type="evidence" value="ECO:0007669"/>
    <property type="project" value="UniProtKB-SubCell"/>
</dbReference>
<sequence>MPRIRRPRHFPSISSPTFPRKSRREKERENREMSAARFLLFAALASSLLFPAAASDSPDSAALLAFKSWADTSGSLAGWANSSDPCGGSWLGVTCNARTRRVTKLVLENLNLSGYIEPLARLAELRVLSLKRNRFAASFSVDLSSWPNLKQLHLSYNGFSGDFPAGVPNLRRLRRLDLSHNNFTGVIPLAELARLPRLLTLRLEANSFTGTLGAAVDSFPSLSDANFSDNELAGRIPTSLWRFPATAFSGNKGLCGKPLPSVCSNHTAAIDTVQPEAIAPKPKRLNHRTVLSIVAVDAVAVSAALATVTWCCYRKRSRRVRSESPFEVKTGAQKQTYGIHGGGGGGGDGGELVVFDGCRGFDRVDDLLRSSAELLGKGGVGTTYKVVVADGGTVVVKRVREVLRRRRKDVDARLREIGGLRHPNVVSLRAFYHSQDELLLVYDYLPRGSMHSLLHENRGPGRTPLDWTARIKLAAGAASGLAYLHEYSNAKLVHGHVTSSNIIVDDSGSACISNIGLHQLLPSPLPSDNTYTAPELILHNNHGSTQRKYTQKCDVYSFGVVVLEILTGKMATGEGETSLVKWVQRVPQEEWKREVFDFELMGYKEMEEDMTALLQVALLCLATLPRDRPKMSVVHNMIEDIRNKGAGEDPTNCSVNNLSSDSSPSRSESTSTALAADL</sequence>
<dbReference type="SUPFAM" id="SSF52058">
    <property type="entry name" value="L domain-like"/>
    <property type="match status" value="1"/>
</dbReference>
<proteinExistence type="predicted"/>
<dbReference type="Gene3D" id="3.80.10.10">
    <property type="entry name" value="Ribonuclease Inhibitor"/>
    <property type="match status" value="2"/>
</dbReference>
<dbReference type="SUPFAM" id="SSF56112">
    <property type="entry name" value="Protein kinase-like (PK-like)"/>
    <property type="match status" value="1"/>
</dbReference>
<evidence type="ECO:0000313" key="9">
    <source>
        <dbReference type="EMBL" id="KAL3744485.1"/>
    </source>
</evidence>
<dbReference type="Pfam" id="PF08263">
    <property type="entry name" value="LRRNT_2"/>
    <property type="match status" value="1"/>
</dbReference>
<feature type="compositionally biased region" description="Low complexity" evidence="7">
    <location>
        <begin position="652"/>
        <end position="671"/>
    </location>
</feature>
<evidence type="ECO:0000259" key="8">
    <source>
        <dbReference type="PROSITE" id="PS50011"/>
    </source>
</evidence>
<evidence type="ECO:0000256" key="1">
    <source>
        <dbReference type="ARBA" id="ARBA00004370"/>
    </source>
</evidence>
<gene>
    <name evidence="9" type="ORF">ACJRO7_013708</name>
</gene>
<dbReference type="InterPro" id="IPR032675">
    <property type="entry name" value="LRR_dom_sf"/>
</dbReference>
<comment type="subcellular location">
    <subcellularLocation>
        <location evidence="1">Membrane</location>
    </subcellularLocation>
</comment>
<evidence type="ECO:0000256" key="2">
    <source>
        <dbReference type="ARBA" id="ARBA00022614"/>
    </source>
</evidence>
<dbReference type="PANTHER" id="PTHR48007">
    <property type="entry name" value="LEUCINE-RICH REPEAT RECEPTOR-LIKE PROTEIN KINASE PXC1"/>
    <property type="match status" value="1"/>
</dbReference>
<dbReference type="EMBL" id="JBJKBG010000003">
    <property type="protein sequence ID" value="KAL3744485.1"/>
    <property type="molecule type" value="Genomic_DNA"/>
</dbReference>
<dbReference type="AlphaFoldDB" id="A0ABD3KXP8"/>
<dbReference type="PANTHER" id="PTHR48007:SF53">
    <property type="entry name" value="OS01G0711200 PROTEIN"/>
    <property type="match status" value="1"/>
</dbReference>
<dbReference type="InterPro" id="IPR046959">
    <property type="entry name" value="PRK1-6/SRF4-like"/>
</dbReference>
<name>A0ABD3KXP8_EUCGL</name>
<evidence type="ECO:0000256" key="6">
    <source>
        <dbReference type="ARBA" id="ARBA00023136"/>
    </source>
</evidence>
<evidence type="ECO:0000313" key="10">
    <source>
        <dbReference type="Proteomes" id="UP001634007"/>
    </source>
</evidence>
<keyword evidence="3" id="KW-0812">Transmembrane</keyword>
<dbReference type="InterPro" id="IPR001611">
    <property type="entry name" value="Leu-rich_rpt"/>
</dbReference>
<dbReference type="Gene3D" id="3.30.200.20">
    <property type="entry name" value="Phosphorylase Kinase, domain 1"/>
    <property type="match status" value="1"/>
</dbReference>
<dbReference type="Pfam" id="PF07714">
    <property type="entry name" value="PK_Tyr_Ser-Thr"/>
    <property type="match status" value="1"/>
</dbReference>
<evidence type="ECO:0000256" key="7">
    <source>
        <dbReference type="SAM" id="MobiDB-lite"/>
    </source>
</evidence>
<evidence type="ECO:0000256" key="5">
    <source>
        <dbReference type="ARBA" id="ARBA00022989"/>
    </source>
</evidence>
<keyword evidence="2" id="KW-0433">Leucine-rich repeat</keyword>
<feature type="region of interest" description="Disordered" evidence="7">
    <location>
        <begin position="643"/>
        <end position="678"/>
    </location>
</feature>
<keyword evidence="4" id="KW-0677">Repeat</keyword>
<dbReference type="Proteomes" id="UP001634007">
    <property type="component" value="Unassembled WGS sequence"/>
</dbReference>
<feature type="domain" description="Protein kinase" evidence="8">
    <location>
        <begin position="369"/>
        <end position="638"/>
    </location>
</feature>
<organism evidence="9 10">
    <name type="scientific">Eucalyptus globulus</name>
    <name type="common">Tasmanian blue gum</name>
    <dbReference type="NCBI Taxonomy" id="34317"/>
    <lineage>
        <taxon>Eukaryota</taxon>
        <taxon>Viridiplantae</taxon>
        <taxon>Streptophyta</taxon>
        <taxon>Embryophyta</taxon>
        <taxon>Tracheophyta</taxon>
        <taxon>Spermatophyta</taxon>
        <taxon>Magnoliopsida</taxon>
        <taxon>eudicotyledons</taxon>
        <taxon>Gunneridae</taxon>
        <taxon>Pentapetalae</taxon>
        <taxon>rosids</taxon>
        <taxon>malvids</taxon>
        <taxon>Myrtales</taxon>
        <taxon>Myrtaceae</taxon>
        <taxon>Myrtoideae</taxon>
        <taxon>Eucalypteae</taxon>
        <taxon>Eucalyptus</taxon>
    </lineage>
</organism>
<dbReference type="InterPro" id="IPR011009">
    <property type="entry name" value="Kinase-like_dom_sf"/>
</dbReference>
<dbReference type="Gene3D" id="1.10.510.10">
    <property type="entry name" value="Transferase(Phosphotransferase) domain 1"/>
    <property type="match status" value="1"/>
</dbReference>
<accession>A0ABD3KXP8</accession>
<dbReference type="Pfam" id="PF13855">
    <property type="entry name" value="LRR_8"/>
    <property type="match status" value="1"/>
</dbReference>
<dbReference type="PROSITE" id="PS50011">
    <property type="entry name" value="PROTEIN_KINASE_DOM"/>
    <property type="match status" value="1"/>
</dbReference>
<keyword evidence="10" id="KW-1185">Reference proteome</keyword>
<feature type="region of interest" description="Disordered" evidence="7">
    <location>
        <begin position="1"/>
        <end position="29"/>
    </location>
</feature>
<dbReference type="InterPro" id="IPR000719">
    <property type="entry name" value="Prot_kinase_dom"/>
</dbReference>